<comment type="caution">
    <text evidence="3">The sequence shown here is derived from an EMBL/GenBank/DDBJ whole genome shotgun (WGS) entry which is preliminary data.</text>
</comment>
<evidence type="ECO:0000313" key="3">
    <source>
        <dbReference type="EMBL" id="TDP60502.1"/>
    </source>
</evidence>
<accession>A0A4V3CSG1</accession>
<feature type="transmembrane region" description="Helical" evidence="2">
    <location>
        <begin position="6"/>
        <end position="25"/>
    </location>
</feature>
<evidence type="ECO:0000256" key="1">
    <source>
        <dbReference type="SAM" id="MobiDB-lite"/>
    </source>
</evidence>
<evidence type="ECO:0000256" key="2">
    <source>
        <dbReference type="SAM" id="Phobius"/>
    </source>
</evidence>
<feature type="compositionally biased region" description="Basic and acidic residues" evidence="1">
    <location>
        <begin position="34"/>
        <end position="55"/>
    </location>
</feature>
<keyword evidence="4" id="KW-1185">Reference proteome</keyword>
<protein>
    <submittedName>
        <fullName evidence="3">Uncharacterized protein</fullName>
    </submittedName>
</protein>
<reference evidence="3 4" key="1">
    <citation type="submission" date="2019-03" db="EMBL/GenBank/DDBJ databases">
        <title>Genomic Encyclopedia of Type Strains, Phase IV (KMG-IV): sequencing the most valuable type-strain genomes for metagenomic binning, comparative biology and taxonomic classification.</title>
        <authorList>
            <person name="Goeker M."/>
        </authorList>
    </citation>
    <scope>NUCLEOTIDE SEQUENCE [LARGE SCALE GENOMIC DNA]</scope>
    <source>
        <strain evidence="3 4">DSM 28287</strain>
    </source>
</reference>
<organism evidence="3 4">
    <name type="scientific">Aminicella lysinilytica</name>
    <dbReference type="NCBI Taxonomy" id="433323"/>
    <lineage>
        <taxon>Bacteria</taxon>
        <taxon>Bacillati</taxon>
        <taxon>Bacillota</taxon>
        <taxon>Clostridia</taxon>
        <taxon>Peptostreptococcales</taxon>
        <taxon>Anaerovoracaceae</taxon>
        <taxon>Aminicella</taxon>
    </lineage>
</organism>
<dbReference type="AlphaFoldDB" id="A0A4V3CSG1"/>
<dbReference type="Proteomes" id="UP000295500">
    <property type="component" value="Unassembled WGS sequence"/>
</dbReference>
<keyword evidence="2" id="KW-0812">Transmembrane</keyword>
<dbReference type="RefSeq" id="WP_133527391.1">
    <property type="nucleotide sequence ID" value="NZ_SNXO01000001.1"/>
</dbReference>
<feature type="region of interest" description="Disordered" evidence="1">
    <location>
        <begin position="31"/>
        <end position="55"/>
    </location>
</feature>
<proteinExistence type="predicted"/>
<gene>
    <name evidence="3" type="ORF">EV211_10116</name>
</gene>
<dbReference type="EMBL" id="SNXO01000001">
    <property type="protein sequence ID" value="TDP60502.1"/>
    <property type="molecule type" value="Genomic_DNA"/>
</dbReference>
<sequence length="89" mass="10309">MEITMIAVFVVLGFALVMWAITTIYKKARGNKPAVEKPAKATVSNKDKKESPFEKYCDDKKNDNYQIRAKWILLHDKNERDDRGQDDSM</sequence>
<keyword evidence="2" id="KW-0472">Membrane</keyword>
<evidence type="ECO:0000313" key="4">
    <source>
        <dbReference type="Proteomes" id="UP000295500"/>
    </source>
</evidence>
<keyword evidence="2" id="KW-1133">Transmembrane helix</keyword>
<name>A0A4V3CSG1_9FIRM</name>